<reference evidence="2 3" key="1">
    <citation type="journal article" date="2014" name="Genome Announc.">
        <title>Draft Genome Sequences of Two Isolates of the Roseobacter Group, Sulfitobacter sp. Strains 3SOLIMAR09 and 1FIGIMAR09, from Harbors of Mallorca Island (Mediterranean Sea).</title>
        <authorList>
            <person name="Mas-Llado M."/>
            <person name="Pina-Villalonga J.M."/>
            <person name="Brunet-Galmes I."/>
            <person name="Nogales B."/>
            <person name="Bosch R."/>
        </authorList>
    </citation>
    <scope>NUCLEOTIDE SEQUENCE [LARGE SCALE GENOMIC DNA]</scope>
    <source>
        <strain evidence="2 3">1FIGIMAR09</strain>
    </source>
</reference>
<dbReference type="eggNOG" id="COG3583">
    <property type="taxonomic scope" value="Bacteria"/>
</dbReference>
<keyword evidence="3" id="KW-1185">Reference proteome</keyword>
<sequence length="208" mass="22668">MLENLAEVSKTSGSHTKRAAGPQKPKRINQMQIKKTCLQVTMALGLMLGAGAAQAEQQFSAFLTGYSYWDNTPRGSTAIARPVLHRGAGGTGTYADPVTLAVGHVKRGSRSIMDFPAGTRFYFPRLRKYAIVEDLCGDGNAPQNGPCHSGYKGYVWLDIYVDGRRAGNAAANQCMRRLTGIQRAIINPKRNYPVEKGAITETGCRVFR</sequence>
<evidence type="ECO:0000313" key="2">
    <source>
        <dbReference type="EMBL" id="KAJ04209.1"/>
    </source>
</evidence>
<feature type="region of interest" description="Disordered" evidence="1">
    <location>
        <begin position="1"/>
        <end position="26"/>
    </location>
</feature>
<proteinExistence type="predicted"/>
<dbReference type="STRING" id="83219.PM02_05130"/>
<evidence type="ECO:0000313" key="3">
    <source>
        <dbReference type="Proteomes" id="UP000027337"/>
    </source>
</evidence>
<dbReference type="AlphaFoldDB" id="A0A061SWK5"/>
<dbReference type="EMBL" id="JEMU01000003">
    <property type="protein sequence ID" value="KAJ04209.1"/>
    <property type="molecule type" value="Genomic_DNA"/>
</dbReference>
<comment type="caution">
    <text evidence="2">The sequence shown here is derived from an EMBL/GenBank/DDBJ whole genome shotgun (WGS) entry which is preliminary data.</text>
</comment>
<protein>
    <submittedName>
        <fullName evidence="2">Uncharacterized protein</fullName>
    </submittedName>
</protein>
<gene>
    <name evidence="2" type="ORF">PM02_05130</name>
</gene>
<dbReference type="Proteomes" id="UP000027337">
    <property type="component" value="Unassembled WGS sequence"/>
</dbReference>
<accession>A0A061SWK5</accession>
<evidence type="ECO:0000256" key="1">
    <source>
        <dbReference type="SAM" id="MobiDB-lite"/>
    </source>
</evidence>
<organism evidence="2 3">
    <name type="scientific">Sulfitobacter mediterraneus</name>
    <dbReference type="NCBI Taxonomy" id="83219"/>
    <lineage>
        <taxon>Bacteria</taxon>
        <taxon>Pseudomonadati</taxon>
        <taxon>Pseudomonadota</taxon>
        <taxon>Alphaproteobacteria</taxon>
        <taxon>Rhodobacterales</taxon>
        <taxon>Roseobacteraceae</taxon>
        <taxon>Sulfitobacter</taxon>
    </lineage>
</organism>
<name>A0A061SWK5_9RHOB</name>